<dbReference type="EMBL" id="CAXDID020000023">
    <property type="protein sequence ID" value="CAL5989270.1"/>
    <property type="molecule type" value="Genomic_DNA"/>
</dbReference>
<dbReference type="InterPro" id="IPR000315">
    <property type="entry name" value="Znf_B-box"/>
</dbReference>
<evidence type="ECO:0000256" key="2">
    <source>
        <dbReference type="SAM" id="MobiDB-lite"/>
    </source>
</evidence>
<name>A0ABP1HCC9_9EUKA</name>
<feature type="domain" description="B box-type" evidence="3">
    <location>
        <begin position="305"/>
        <end position="341"/>
    </location>
</feature>
<feature type="compositionally biased region" description="Low complexity" evidence="2">
    <location>
        <begin position="672"/>
        <end position="691"/>
    </location>
</feature>
<dbReference type="Proteomes" id="UP001642409">
    <property type="component" value="Unassembled WGS sequence"/>
</dbReference>
<organism evidence="4 5">
    <name type="scientific">Hexamita inflata</name>
    <dbReference type="NCBI Taxonomy" id="28002"/>
    <lineage>
        <taxon>Eukaryota</taxon>
        <taxon>Metamonada</taxon>
        <taxon>Diplomonadida</taxon>
        <taxon>Hexamitidae</taxon>
        <taxon>Hexamitinae</taxon>
        <taxon>Hexamita</taxon>
    </lineage>
</organism>
<evidence type="ECO:0000313" key="4">
    <source>
        <dbReference type="EMBL" id="CAL5989270.1"/>
    </source>
</evidence>
<accession>A0ABP1HCC9</accession>
<feature type="region of interest" description="Disordered" evidence="2">
    <location>
        <begin position="663"/>
        <end position="691"/>
    </location>
</feature>
<evidence type="ECO:0000259" key="3">
    <source>
        <dbReference type="PROSITE" id="PS50119"/>
    </source>
</evidence>
<comment type="caution">
    <text evidence="4">The sequence shown here is derived from an EMBL/GenBank/DDBJ whole genome shotgun (WGS) entry which is preliminary data.</text>
</comment>
<protein>
    <recommendedName>
        <fullName evidence="3">B box-type domain-containing protein</fullName>
    </recommendedName>
</protein>
<gene>
    <name evidence="4" type="ORF">HINF_LOCUS10782</name>
</gene>
<keyword evidence="1" id="KW-0863">Zinc-finger</keyword>
<evidence type="ECO:0000313" key="5">
    <source>
        <dbReference type="Proteomes" id="UP001642409"/>
    </source>
</evidence>
<keyword evidence="1" id="KW-0862">Zinc</keyword>
<reference evidence="4 5" key="1">
    <citation type="submission" date="2024-07" db="EMBL/GenBank/DDBJ databases">
        <authorList>
            <person name="Akdeniz Z."/>
        </authorList>
    </citation>
    <scope>NUCLEOTIDE SEQUENCE [LARGE SCALE GENOMIC DNA]</scope>
</reference>
<sequence>MITKKPTTFLSNEKSHTALSHVKPPHRLSVSSFQCEVITCGVAHLSTNYHLININSTTPVPKFMEPSGAVPISPLSEEFQRVNFHLQSFGQQAAFKLEQLFTLRTPRHADQFNRFCNDQKSQTVYLDVEQYAAQHKVSIDELFGTGFDALDPHEGYSLQTSAYEPLQNLKNAQTKYTQQKYTALILEALVAPGVPMVVENGPDTYVLQNLQASYDSFAVIPKNSCQVGKQNIQHEDAANFSVEFKVFQKERLLPQRLLIVSYDCDLGKNKQYCQVCLHCVDQNITRYQYFNKPQQLTTDKQQQMKPNLAELFCKNDDMALCRECDKMLHTQLLSAHTRTDISHQTKLDKCQIHPDQFLRFYDHVAKKYYCQKCLTNQNIGQTQKAGQNIQSVEDVFFEIQKEFATTADISDLQQQLVAQQNKLGTQIAKVQQFSFDLEQLLVNYFKQMVSNLQFNVQLFIQQILGQDIELQNIYKKLTDTQVFMTTQQQYMSTNQYVTSYYIFKEQFQQFTNQIIKSEDFVNQFIVGIEQQINQFKNQYQQQPKSHLAQIKEITNSYTLQRLYGLYGRVPRSEMVTLSQDGGMNQIIFRQLYNQKQQTNPVQRVNEQLGDEEVMKLFSAVGQNEKLFQFSIGQTPAYEAIKKNTKLLQQKDIERKLIEETERQMRETERKMQASQSYQPAASQQPMDSQQQQNNVELSKILSADEKQAMFSSVSNLKQQRNYYGYLDEIFNDKKQDKNLHGVTTVNNEFQQQKLENVNELFDSAVKGLRRKPERWDGVAGSPQQQQQIINSNNFNNDVQQPDFATSTRLTINQPEPEPIIQAEPSPVAQKNSPEPINNDVQSQNLTQQFQKLLQIYKIREKNVALPTDVLAESNLSQELSEQLLLQSLHALSKARGFSKLKLLEPQLKFDKRRGNKFAALLAMTINRPTLVVLSLGIGSEYKQICLFVAEDFNEGQFQGRWNQLLDLTDQTIFDQNLLEIHKKFWKFGEVLYVYKDFHGAEYQGKSWNVESVEAYVYEWK</sequence>
<proteinExistence type="predicted"/>
<evidence type="ECO:0000256" key="1">
    <source>
        <dbReference type="PROSITE-ProRule" id="PRU00024"/>
    </source>
</evidence>
<keyword evidence="5" id="KW-1185">Reference proteome</keyword>
<dbReference type="PROSITE" id="PS50119">
    <property type="entry name" value="ZF_BBOX"/>
    <property type="match status" value="1"/>
</dbReference>
<keyword evidence="1" id="KW-0479">Metal-binding</keyword>